<dbReference type="Pfam" id="PF22600">
    <property type="entry name" value="MTPAP-like_central"/>
    <property type="match status" value="1"/>
</dbReference>
<evidence type="ECO:0000259" key="6">
    <source>
        <dbReference type="PROSITE" id="PS50103"/>
    </source>
</evidence>
<keyword evidence="1 4" id="KW-0479">Metal-binding</keyword>
<dbReference type="PROSITE" id="PS50103">
    <property type="entry name" value="ZF_C3H1"/>
    <property type="match status" value="1"/>
</dbReference>
<feature type="region of interest" description="Disordered" evidence="5">
    <location>
        <begin position="200"/>
        <end position="316"/>
    </location>
</feature>
<keyword evidence="3 4" id="KW-0862">Zinc</keyword>
<gene>
    <name evidence="7" type="ORF">PM001_LOCUS17442</name>
</gene>
<reference evidence="7" key="1">
    <citation type="submission" date="2024-01" db="EMBL/GenBank/DDBJ databases">
        <authorList>
            <person name="Webb A."/>
        </authorList>
    </citation>
    <scope>NUCLEOTIDE SEQUENCE</scope>
    <source>
        <strain evidence="7">Pm1</strain>
    </source>
</reference>
<feature type="region of interest" description="Disordered" evidence="5">
    <location>
        <begin position="550"/>
        <end position="569"/>
    </location>
</feature>
<name>A0AAV1UE39_9STRA</name>
<dbReference type="Gene3D" id="4.10.1000.10">
    <property type="entry name" value="Zinc finger, CCCH-type"/>
    <property type="match status" value="1"/>
</dbReference>
<dbReference type="InterPro" id="IPR045862">
    <property type="entry name" value="Trf4-like"/>
</dbReference>
<dbReference type="Proteomes" id="UP001162060">
    <property type="component" value="Unassembled WGS sequence"/>
</dbReference>
<dbReference type="SUPFAM" id="SSF81301">
    <property type="entry name" value="Nucleotidyltransferase"/>
    <property type="match status" value="1"/>
</dbReference>
<dbReference type="EMBL" id="CAKLBY020000189">
    <property type="protein sequence ID" value="CAK7932292.1"/>
    <property type="molecule type" value="Genomic_DNA"/>
</dbReference>
<dbReference type="GO" id="GO:0043634">
    <property type="term" value="P:polyadenylation-dependent ncRNA catabolic process"/>
    <property type="evidence" value="ECO:0007669"/>
    <property type="project" value="TreeGrafter"/>
</dbReference>
<dbReference type="InterPro" id="IPR043519">
    <property type="entry name" value="NT_sf"/>
</dbReference>
<dbReference type="InterPro" id="IPR054708">
    <property type="entry name" value="MTPAP-like_central"/>
</dbReference>
<dbReference type="PANTHER" id="PTHR23092:SF15">
    <property type="entry name" value="INACTIVE NON-CANONICAL POLY(A) RNA POLYMERASE PROTEIN TRF4-2-RELATED"/>
    <property type="match status" value="1"/>
</dbReference>
<dbReference type="SUPFAM" id="SSF90229">
    <property type="entry name" value="CCCH zinc finger"/>
    <property type="match status" value="1"/>
</dbReference>
<dbReference type="Pfam" id="PF18044">
    <property type="entry name" value="zf-CCCH_4"/>
    <property type="match status" value="1"/>
</dbReference>
<feature type="region of interest" description="Disordered" evidence="5">
    <location>
        <begin position="1"/>
        <end position="83"/>
    </location>
</feature>
<evidence type="ECO:0000256" key="4">
    <source>
        <dbReference type="PROSITE-ProRule" id="PRU00723"/>
    </source>
</evidence>
<dbReference type="InterPro" id="IPR041367">
    <property type="entry name" value="Znf-CCCH_4"/>
</dbReference>
<evidence type="ECO:0000256" key="5">
    <source>
        <dbReference type="SAM" id="MobiDB-lite"/>
    </source>
</evidence>
<dbReference type="SMART" id="SM00356">
    <property type="entry name" value="ZnF_C3H1"/>
    <property type="match status" value="1"/>
</dbReference>
<proteinExistence type="predicted"/>
<dbReference type="CDD" id="cd05402">
    <property type="entry name" value="NT_PAP_TUTase"/>
    <property type="match status" value="1"/>
</dbReference>
<dbReference type="Gene3D" id="3.30.460.10">
    <property type="entry name" value="Beta Polymerase, domain 2"/>
    <property type="match status" value="1"/>
</dbReference>
<evidence type="ECO:0000313" key="7">
    <source>
        <dbReference type="EMBL" id="CAK7932292.1"/>
    </source>
</evidence>
<dbReference type="PANTHER" id="PTHR23092">
    <property type="entry name" value="POLY(A) RNA POLYMERASE"/>
    <property type="match status" value="1"/>
</dbReference>
<keyword evidence="2 4" id="KW-0863">Zinc-finger</keyword>
<evidence type="ECO:0000256" key="1">
    <source>
        <dbReference type="ARBA" id="ARBA00022723"/>
    </source>
</evidence>
<feature type="domain" description="C3H1-type" evidence="6">
    <location>
        <begin position="80"/>
        <end position="108"/>
    </location>
</feature>
<evidence type="ECO:0000256" key="2">
    <source>
        <dbReference type="ARBA" id="ARBA00022771"/>
    </source>
</evidence>
<protein>
    <recommendedName>
        <fullName evidence="6">C3H1-type domain-containing protein</fullName>
    </recommendedName>
</protein>
<comment type="caution">
    <text evidence="7">The sequence shown here is derived from an EMBL/GenBank/DDBJ whole genome shotgun (WGS) entry which is preliminary data.</text>
</comment>
<feature type="zinc finger region" description="C3H1-type" evidence="4">
    <location>
        <begin position="80"/>
        <end position="108"/>
    </location>
</feature>
<feature type="compositionally biased region" description="Basic residues" evidence="5">
    <location>
        <begin position="254"/>
        <end position="266"/>
    </location>
</feature>
<feature type="compositionally biased region" description="Basic residues" evidence="5">
    <location>
        <begin position="65"/>
        <end position="80"/>
    </location>
</feature>
<dbReference type="InterPro" id="IPR000571">
    <property type="entry name" value="Znf_CCCH"/>
</dbReference>
<dbReference type="GO" id="GO:0008270">
    <property type="term" value="F:zinc ion binding"/>
    <property type="evidence" value="ECO:0007669"/>
    <property type="project" value="UniProtKB-KW"/>
</dbReference>
<feature type="compositionally biased region" description="Low complexity" evidence="5">
    <location>
        <begin position="1"/>
        <end position="17"/>
    </location>
</feature>
<organism evidence="7 8">
    <name type="scientific">Peronospora matthiolae</name>
    <dbReference type="NCBI Taxonomy" id="2874970"/>
    <lineage>
        <taxon>Eukaryota</taxon>
        <taxon>Sar</taxon>
        <taxon>Stramenopiles</taxon>
        <taxon>Oomycota</taxon>
        <taxon>Peronosporomycetes</taxon>
        <taxon>Peronosporales</taxon>
        <taxon>Peronosporaceae</taxon>
        <taxon>Peronospora</taxon>
    </lineage>
</organism>
<dbReference type="GO" id="GO:0005730">
    <property type="term" value="C:nucleolus"/>
    <property type="evidence" value="ECO:0007669"/>
    <property type="project" value="TreeGrafter"/>
</dbReference>
<sequence length="700" mass="77938">MHRNQVATTPTTGTPVQTEKRSQLAKMSQHSFQPLHASAKPPSPPAATHHQVPFVQPPARPSGGSHRHNYSTSSKPKKPRQSPALCTKFMSGYGCSYGNKCRFSHDLRAIYPVYYDFAGYDDPAWSTAYAMPQSAHQNYLQRQVLDSMNPSWVPEIDPTPFRVPSPQRERAASFANHFESCDNQFSGAPAYRRLPLKEAVPNQSKAQQPESKHHASAPHKSTGGNGCGDESSVSKRQGKATPESESADMSLARQRLRRKKILRPRKCAPSDGVTDPADGDTRAYHRNPNYLSGEVGSADTAGAERAQHETHRHDQVNRRYPARATQLMHPRIPSYTRYFFEEQFYSNISRQIEGFVDYIDRVLSLIEPHQQQVINSLQNLVRSLWPDALIDVYGSSYTRLALPVSDIDCVLLSSSLVEEKALMILETLAADVERQPWSKKLKLLESAKIPVLKMTNSLDPTQPDVQLDLTCGHSVGHTGLNARDLIYSLQAEMPALRPLVLVLKSHLVSNDLNCAFTGGISSYVLVILVVRFLQACGDVHHKSFVGSSSRNIRGGNRRRSNSESAPAHDMSEESAYISSLGDPVVHPKWCFTFSRGGRVTWRTGISSLLLLFLETYTTFDYRRFGISIDDKGEFFLLPPEKVAPLQCSVVIPYVADPIKPGRSICNCFRMHEVIQSWLALYQNLVAGVPVATCVGRHPAP</sequence>
<dbReference type="GO" id="GO:1990817">
    <property type="term" value="F:poly(A) RNA polymerase activity"/>
    <property type="evidence" value="ECO:0007669"/>
    <property type="project" value="InterPro"/>
</dbReference>
<feature type="compositionally biased region" description="Basic and acidic residues" evidence="5">
    <location>
        <begin position="305"/>
        <end position="316"/>
    </location>
</feature>
<dbReference type="Gene3D" id="1.10.1410.10">
    <property type="match status" value="1"/>
</dbReference>
<dbReference type="GO" id="GO:0003729">
    <property type="term" value="F:mRNA binding"/>
    <property type="evidence" value="ECO:0007669"/>
    <property type="project" value="TreeGrafter"/>
</dbReference>
<accession>A0AAV1UE39</accession>
<dbReference type="SUPFAM" id="SSF81631">
    <property type="entry name" value="PAP/OAS1 substrate-binding domain"/>
    <property type="match status" value="1"/>
</dbReference>
<dbReference type="InterPro" id="IPR036855">
    <property type="entry name" value="Znf_CCCH_sf"/>
</dbReference>
<dbReference type="GO" id="GO:0031123">
    <property type="term" value="P:RNA 3'-end processing"/>
    <property type="evidence" value="ECO:0007669"/>
    <property type="project" value="TreeGrafter"/>
</dbReference>
<evidence type="ECO:0000313" key="8">
    <source>
        <dbReference type="Proteomes" id="UP001162060"/>
    </source>
</evidence>
<dbReference type="GO" id="GO:0031499">
    <property type="term" value="C:TRAMP complex"/>
    <property type="evidence" value="ECO:0007669"/>
    <property type="project" value="TreeGrafter"/>
</dbReference>
<evidence type="ECO:0000256" key="3">
    <source>
        <dbReference type="ARBA" id="ARBA00022833"/>
    </source>
</evidence>
<dbReference type="AlphaFoldDB" id="A0AAV1UE39"/>